<evidence type="ECO:0000313" key="2">
    <source>
        <dbReference type="Proteomes" id="UP000768567"/>
    </source>
</evidence>
<gene>
    <name evidence="1" type="ORF">INF35_05905</name>
</gene>
<evidence type="ECO:0008006" key="3">
    <source>
        <dbReference type="Google" id="ProtNLM"/>
    </source>
</evidence>
<dbReference type="RefSeq" id="WP_193500602.1">
    <property type="nucleotide sequence ID" value="NZ_JADCKC010000002.1"/>
</dbReference>
<reference evidence="1 2" key="1">
    <citation type="submission" date="2020-10" db="EMBL/GenBank/DDBJ databases">
        <title>ChiBAC.</title>
        <authorList>
            <person name="Zenner C."/>
            <person name="Hitch T.C.A."/>
            <person name="Clavel T."/>
        </authorList>
    </citation>
    <scope>NUCLEOTIDE SEQUENCE [LARGE SCALE GENOMIC DNA]</scope>
    <source>
        <strain evidence="1 2">DSM 109015</strain>
    </source>
</reference>
<accession>A0ABR9R2E1</accession>
<proteinExistence type="predicted"/>
<dbReference type="Proteomes" id="UP000768567">
    <property type="component" value="Unassembled WGS sequence"/>
</dbReference>
<comment type="caution">
    <text evidence="1">The sequence shown here is derived from an EMBL/GenBank/DDBJ whole genome shotgun (WGS) entry which is preliminary data.</text>
</comment>
<protein>
    <recommendedName>
        <fullName evidence="3">DNA-binding protein</fullName>
    </recommendedName>
</protein>
<evidence type="ECO:0000313" key="1">
    <source>
        <dbReference type="EMBL" id="MBE5037309.1"/>
    </source>
</evidence>
<organism evidence="1 2">
    <name type="scientific">Gemmiger gallinarum</name>
    <dbReference type="NCBI Taxonomy" id="2779354"/>
    <lineage>
        <taxon>Bacteria</taxon>
        <taxon>Bacillati</taxon>
        <taxon>Bacillota</taxon>
        <taxon>Clostridia</taxon>
        <taxon>Eubacteriales</taxon>
        <taxon>Gemmiger</taxon>
    </lineage>
</organism>
<sequence length="71" mass="8286">MTNNPEVELQMNDLRQLGLKEWPTLNEVSKVTGRSAKSLNVLPIWQEEIKGGRTFRRTTLRRLARYMVTGR</sequence>
<name>A0ABR9R2E1_9FIRM</name>
<dbReference type="EMBL" id="JADCKC010000002">
    <property type="protein sequence ID" value="MBE5037309.1"/>
    <property type="molecule type" value="Genomic_DNA"/>
</dbReference>
<keyword evidence="2" id="KW-1185">Reference proteome</keyword>